<dbReference type="EMBL" id="FQZG01000026">
    <property type="protein sequence ID" value="SHJ07802.1"/>
    <property type="molecule type" value="Genomic_DNA"/>
</dbReference>
<dbReference type="PANTHER" id="PTHR43566">
    <property type="entry name" value="CONSERVED PROTEIN"/>
    <property type="match status" value="1"/>
</dbReference>
<dbReference type="Pfam" id="PF13173">
    <property type="entry name" value="AAA_14"/>
    <property type="match status" value="1"/>
</dbReference>
<dbReference type="RefSeq" id="WP_073187054.1">
    <property type="nucleotide sequence ID" value="NZ_FQZG01000026.1"/>
</dbReference>
<dbReference type="STRING" id="1123357.SAMN02745244_01665"/>
<feature type="domain" description="AAA" evidence="1">
    <location>
        <begin position="28"/>
        <end position="136"/>
    </location>
</feature>
<sequence>MATQASDRPYLPRVADGILERQLRAMGAVLIEGVKACGKTETARQKAASEVLLDRDPEAEHRALFDPRLILPGDTPRLLDEWQRVEPLWDAVRREVDDRRERGQFILAGSSTPTDDIRRHSGAGRIGRIHMRTMTLTATLHHEGAPILGRLQALTTRILPGQSTLPRPDPQHGPHPCEYPRSMGRRWSWISGIRGTRPNLAPQAPCMWSGWSTLPRRSHGAHGCWLLAQAAIRALRQSQLSLR</sequence>
<gene>
    <name evidence="2" type="ORF">SAMN02745244_01665</name>
</gene>
<evidence type="ECO:0000313" key="2">
    <source>
        <dbReference type="EMBL" id="SHJ07802.1"/>
    </source>
</evidence>
<name>A0A1M6GCZ0_9ACTN</name>
<organism evidence="2 3">
    <name type="scientific">Tessaracoccus bendigoensis DSM 12906</name>
    <dbReference type="NCBI Taxonomy" id="1123357"/>
    <lineage>
        <taxon>Bacteria</taxon>
        <taxon>Bacillati</taxon>
        <taxon>Actinomycetota</taxon>
        <taxon>Actinomycetes</taxon>
        <taxon>Propionibacteriales</taxon>
        <taxon>Propionibacteriaceae</taxon>
        <taxon>Tessaracoccus</taxon>
    </lineage>
</organism>
<protein>
    <submittedName>
        <fullName evidence="2">AAA domain-containing protein</fullName>
    </submittedName>
</protein>
<proteinExistence type="predicted"/>
<evidence type="ECO:0000259" key="1">
    <source>
        <dbReference type="Pfam" id="PF13173"/>
    </source>
</evidence>
<accession>A0A1M6GCZ0</accession>
<reference evidence="2 3" key="1">
    <citation type="submission" date="2016-11" db="EMBL/GenBank/DDBJ databases">
        <authorList>
            <person name="Jaros S."/>
            <person name="Januszkiewicz K."/>
            <person name="Wedrychowicz H."/>
        </authorList>
    </citation>
    <scope>NUCLEOTIDE SEQUENCE [LARGE SCALE GENOMIC DNA]</scope>
    <source>
        <strain evidence="2 3">DSM 12906</strain>
    </source>
</reference>
<dbReference type="Proteomes" id="UP000184512">
    <property type="component" value="Unassembled WGS sequence"/>
</dbReference>
<keyword evidence="3" id="KW-1185">Reference proteome</keyword>
<dbReference type="InterPro" id="IPR041682">
    <property type="entry name" value="AAA_14"/>
</dbReference>
<dbReference type="AlphaFoldDB" id="A0A1M6GCZ0"/>
<dbReference type="PANTHER" id="PTHR43566:SF2">
    <property type="entry name" value="DUF4143 DOMAIN-CONTAINING PROTEIN"/>
    <property type="match status" value="1"/>
</dbReference>
<evidence type="ECO:0000313" key="3">
    <source>
        <dbReference type="Proteomes" id="UP000184512"/>
    </source>
</evidence>